<evidence type="ECO:0000313" key="2">
    <source>
        <dbReference type="Proteomes" id="UP000565286"/>
    </source>
</evidence>
<dbReference type="AlphaFoldDB" id="A0A7W6C697"/>
<evidence type="ECO:0008006" key="3">
    <source>
        <dbReference type="Google" id="ProtNLM"/>
    </source>
</evidence>
<dbReference type="Proteomes" id="UP000565286">
    <property type="component" value="Unassembled WGS sequence"/>
</dbReference>
<protein>
    <recommendedName>
        <fullName evidence="3">DUF4376 domain-containing protein</fullName>
    </recommendedName>
</protein>
<organism evidence="1 2">
    <name type="scientific">Rhizobium skierniewicense</name>
    <dbReference type="NCBI Taxonomy" id="984260"/>
    <lineage>
        <taxon>Bacteria</taxon>
        <taxon>Pseudomonadati</taxon>
        <taxon>Pseudomonadota</taxon>
        <taxon>Alphaproteobacteria</taxon>
        <taxon>Hyphomicrobiales</taxon>
        <taxon>Rhizobiaceae</taxon>
        <taxon>Rhizobium/Agrobacterium group</taxon>
        <taxon>Rhizobium</taxon>
    </lineage>
</organism>
<comment type="caution">
    <text evidence="1">The sequence shown here is derived from an EMBL/GenBank/DDBJ whole genome shotgun (WGS) entry which is preliminary data.</text>
</comment>
<reference evidence="1 2" key="1">
    <citation type="submission" date="2020-08" db="EMBL/GenBank/DDBJ databases">
        <title>Genomic Encyclopedia of Type Strains, Phase IV (KMG-IV): sequencing the most valuable type-strain genomes for metagenomic binning, comparative biology and taxonomic classification.</title>
        <authorList>
            <person name="Goeker M."/>
        </authorList>
    </citation>
    <scope>NUCLEOTIDE SEQUENCE [LARGE SCALE GENOMIC DNA]</scope>
    <source>
        <strain evidence="1 2">DSM 26438</strain>
    </source>
</reference>
<dbReference type="RefSeq" id="WP_183893920.1">
    <property type="nucleotide sequence ID" value="NZ_JACIDV010000002.1"/>
</dbReference>
<sequence length="177" mass="19235">MTIYVKVADGIVTDRAIFDGPVPDDFPDHKSWIAQQDAQIGWSFTDGQFTPPHTPAPDLEEVKRNLKIQIDDDAEAARCQYITPGAGQAMTYQRKVDEAKLAVLENDPQSADYPMLAASLGIDGDAIKDIALLVLAMDAQWAIIGSAIERARQTAKEAVNASETVEAVQIAAQVVWP</sequence>
<evidence type="ECO:0000313" key="1">
    <source>
        <dbReference type="EMBL" id="MBB3944713.1"/>
    </source>
</evidence>
<gene>
    <name evidence="1" type="ORF">GGQ73_000638</name>
</gene>
<accession>A0A7W6C697</accession>
<name>A0A7W6C697_9HYPH</name>
<keyword evidence="2" id="KW-1185">Reference proteome</keyword>
<proteinExistence type="predicted"/>
<dbReference type="EMBL" id="JACIDV010000002">
    <property type="protein sequence ID" value="MBB3944713.1"/>
    <property type="molecule type" value="Genomic_DNA"/>
</dbReference>